<dbReference type="VEuPathDB" id="VectorBase:BGLAX_030338"/>
<dbReference type="SUPFAM" id="SSF56219">
    <property type="entry name" value="DNase I-like"/>
    <property type="match status" value="1"/>
</dbReference>
<dbReference type="Proteomes" id="UP000076420">
    <property type="component" value="Unassembled WGS sequence"/>
</dbReference>
<protein>
    <recommendedName>
        <fullName evidence="1">Endonuclease/exonuclease/phosphatase domain-containing protein</fullName>
    </recommendedName>
</protein>
<evidence type="ECO:0000259" key="1">
    <source>
        <dbReference type="Pfam" id="PF14529"/>
    </source>
</evidence>
<dbReference type="GO" id="GO:0003824">
    <property type="term" value="F:catalytic activity"/>
    <property type="evidence" value="ECO:0007669"/>
    <property type="project" value="InterPro"/>
</dbReference>
<dbReference type="InterPro" id="IPR036691">
    <property type="entry name" value="Endo/exonu/phosph_ase_sf"/>
</dbReference>
<dbReference type="Gene3D" id="3.60.10.10">
    <property type="entry name" value="Endonuclease/exonuclease/phosphatase"/>
    <property type="match status" value="1"/>
</dbReference>
<dbReference type="InterPro" id="IPR005135">
    <property type="entry name" value="Endo/exonuclease/phosphatase"/>
</dbReference>
<evidence type="ECO:0000313" key="2">
    <source>
        <dbReference type="EnsemblMetazoa" id="BGLB024365-PA"/>
    </source>
</evidence>
<dbReference type="Pfam" id="PF14529">
    <property type="entry name" value="Exo_endo_phos_2"/>
    <property type="match status" value="1"/>
</dbReference>
<dbReference type="PANTHER" id="PTHR23227:SF84">
    <property type="entry name" value="ENDONUCLEASE_EXONUCLEASE_PHOSPHATASE DOMAIN-CONTAINING PROTEIN"/>
    <property type="match status" value="1"/>
</dbReference>
<gene>
    <name evidence="2" type="primary">106075596</name>
</gene>
<organism evidence="2 3">
    <name type="scientific">Biomphalaria glabrata</name>
    <name type="common">Bloodfluke planorb</name>
    <name type="synonym">Freshwater snail</name>
    <dbReference type="NCBI Taxonomy" id="6526"/>
    <lineage>
        <taxon>Eukaryota</taxon>
        <taxon>Metazoa</taxon>
        <taxon>Spiralia</taxon>
        <taxon>Lophotrochozoa</taxon>
        <taxon>Mollusca</taxon>
        <taxon>Gastropoda</taxon>
        <taxon>Heterobranchia</taxon>
        <taxon>Euthyneura</taxon>
        <taxon>Panpulmonata</taxon>
        <taxon>Hygrophila</taxon>
        <taxon>Lymnaeoidea</taxon>
        <taxon>Planorbidae</taxon>
        <taxon>Biomphalaria</taxon>
    </lineage>
</organism>
<name>A0A2C9KWR2_BIOGL</name>
<sequence length="167" mass="19038">MIVPPVGGSEWLLSISMMTASGKVTLISAYAPTLCSLQEDKDKFYEDLKEAIANIPQKEHMILLGDFNARVGSDHTTWPDCLGLFGIGKMNENGQRLLEFCTFYKLCITNTYFRTKPQHCASWRHPRSGQWHQLDMILTRKRDIRNILLKRSNQSADCDTDHTLVSC</sequence>
<evidence type="ECO:0000313" key="3">
    <source>
        <dbReference type="Proteomes" id="UP000076420"/>
    </source>
</evidence>
<proteinExistence type="predicted"/>
<accession>A0A2C9KWR2</accession>
<dbReference type="AlphaFoldDB" id="A0A2C9KWR2"/>
<feature type="domain" description="Endonuclease/exonuclease/phosphatase" evidence="1">
    <location>
        <begin position="25"/>
        <end position="165"/>
    </location>
</feature>
<reference evidence="2" key="1">
    <citation type="submission" date="2020-05" db="UniProtKB">
        <authorList>
            <consortium name="EnsemblMetazoa"/>
        </authorList>
    </citation>
    <scope>IDENTIFICATION</scope>
    <source>
        <strain evidence="2">BB02</strain>
    </source>
</reference>
<dbReference type="KEGG" id="bgt:106075596"/>
<dbReference type="PANTHER" id="PTHR23227">
    <property type="entry name" value="BUCENTAUR RELATED"/>
    <property type="match status" value="1"/>
</dbReference>
<dbReference type="EnsemblMetazoa" id="BGLB024365-RA">
    <property type="protein sequence ID" value="BGLB024365-PA"/>
    <property type="gene ID" value="BGLB024365"/>
</dbReference>
<dbReference type="VEuPathDB" id="VectorBase:BGLB024365"/>
<dbReference type="STRING" id="6526.A0A2C9KWR2"/>
<dbReference type="InterPro" id="IPR027124">
    <property type="entry name" value="Swc5/CFDP1/2"/>
</dbReference>